<evidence type="ECO:0000256" key="2">
    <source>
        <dbReference type="SAM" id="MobiDB-lite"/>
    </source>
</evidence>
<dbReference type="STRING" id="857566.A0A1E3PK28"/>
<dbReference type="CDD" id="cd20524">
    <property type="entry name" value="CYCLIN_CCNH_rpt1"/>
    <property type="match status" value="1"/>
</dbReference>
<sequence length="355" mass="39945">MTNSSTLRITDDDLYRHTSQYELWSFSSTALAATRMSANQEGLERAHQKFRSKNLDPSQCQGLTAKEEYLLILYYCTKCQDLASFFSMPSKVKATAIAFIKRFYLSNSVMDYNPKDILYTCLFLATKSENCFISIKKFSETIPKTTPDGILSLEYVILQGLKFTLAGYHPFNPLYGFFLDMQKILADDYDQAQFETLHSQATHFADESLFTDAAFLYTPPQIALACLFLADESATIKYLSVKMNANPNLLSTLNHIVRECKDLIATNEKPTVETVKVLAKRLHFCNPASHLLAKRKLERVDSSSSANRTEEATKRLKLENGDNVRASPIPAIQNLTTVIDQSDSSVNNSAVNTPQ</sequence>
<evidence type="ECO:0000259" key="3">
    <source>
        <dbReference type="Pfam" id="PF00134"/>
    </source>
</evidence>
<evidence type="ECO:0000313" key="5">
    <source>
        <dbReference type="EMBL" id="ODQ65282.1"/>
    </source>
</evidence>
<dbReference type="OrthoDB" id="340962at2759"/>
<dbReference type="GO" id="GO:0006357">
    <property type="term" value="P:regulation of transcription by RNA polymerase II"/>
    <property type="evidence" value="ECO:0007669"/>
    <property type="project" value="InterPro"/>
</dbReference>
<dbReference type="Gene3D" id="1.10.472.10">
    <property type="entry name" value="Cyclin-like"/>
    <property type="match status" value="2"/>
</dbReference>
<dbReference type="Proteomes" id="UP000095009">
    <property type="component" value="Unassembled WGS sequence"/>
</dbReference>
<dbReference type="AlphaFoldDB" id="A0A1E3PK28"/>
<proteinExistence type="predicted"/>
<dbReference type="Pfam" id="PF00134">
    <property type="entry name" value="Cyclin_N"/>
    <property type="match status" value="1"/>
</dbReference>
<dbReference type="EMBL" id="KV454410">
    <property type="protein sequence ID" value="ODQ65282.1"/>
    <property type="molecule type" value="Genomic_DNA"/>
</dbReference>
<dbReference type="InterPro" id="IPR006671">
    <property type="entry name" value="Cyclin_N"/>
</dbReference>
<feature type="region of interest" description="Disordered" evidence="2">
    <location>
        <begin position="299"/>
        <end position="321"/>
    </location>
</feature>
<dbReference type="InterPro" id="IPR031658">
    <property type="entry name" value="Cyclin_C_2"/>
</dbReference>
<feature type="domain" description="Cyclin C-terminal" evidence="4">
    <location>
        <begin position="169"/>
        <end position="264"/>
    </location>
</feature>
<feature type="domain" description="Cyclin N-terminal" evidence="3">
    <location>
        <begin position="85"/>
        <end position="165"/>
    </location>
</feature>
<dbReference type="InterPro" id="IPR043198">
    <property type="entry name" value="Cyclin/Ssn8"/>
</dbReference>
<gene>
    <name evidence="5" type="ORF">NADFUDRAFT_79187</name>
</gene>
<keyword evidence="6" id="KW-1185">Reference proteome</keyword>
<name>A0A1E3PK28_9ASCO</name>
<dbReference type="PANTHER" id="PTHR10026">
    <property type="entry name" value="CYCLIN"/>
    <property type="match status" value="1"/>
</dbReference>
<evidence type="ECO:0000256" key="1">
    <source>
        <dbReference type="ARBA" id="ARBA00023127"/>
    </source>
</evidence>
<dbReference type="CDD" id="cd20525">
    <property type="entry name" value="CYCLIN_CCNH_rpt2"/>
    <property type="match status" value="1"/>
</dbReference>
<reference evidence="5 6" key="1">
    <citation type="journal article" date="2016" name="Proc. Natl. Acad. Sci. U.S.A.">
        <title>Comparative genomics of biotechnologically important yeasts.</title>
        <authorList>
            <person name="Riley R."/>
            <person name="Haridas S."/>
            <person name="Wolfe K.H."/>
            <person name="Lopes M.R."/>
            <person name="Hittinger C.T."/>
            <person name="Goeker M."/>
            <person name="Salamov A.A."/>
            <person name="Wisecaver J.H."/>
            <person name="Long T.M."/>
            <person name="Calvey C.H."/>
            <person name="Aerts A.L."/>
            <person name="Barry K.W."/>
            <person name="Choi C."/>
            <person name="Clum A."/>
            <person name="Coughlan A.Y."/>
            <person name="Deshpande S."/>
            <person name="Douglass A.P."/>
            <person name="Hanson S.J."/>
            <person name="Klenk H.-P."/>
            <person name="LaButti K.M."/>
            <person name="Lapidus A."/>
            <person name="Lindquist E.A."/>
            <person name="Lipzen A.M."/>
            <person name="Meier-Kolthoff J.P."/>
            <person name="Ohm R.A."/>
            <person name="Otillar R.P."/>
            <person name="Pangilinan J.L."/>
            <person name="Peng Y."/>
            <person name="Rokas A."/>
            <person name="Rosa C.A."/>
            <person name="Scheuner C."/>
            <person name="Sibirny A.A."/>
            <person name="Slot J.C."/>
            <person name="Stielow J.B."/>
            <person name="Sun H."/>
            <person name="Kurtzman C.P."/>
            <person name="Blackwell M."/>
            <person name="Grigoriev I.V."/>
            <person name="Jeffries T.W."/>
        </authorList>
    </citation>
    <scope>NUCLEOTIDE SEQUENCE [LARGE SCALE GENOMIC DNA]</scope>
    <source>
        <strain evidence="5 6">DSM 6958</strain>
    </source>
</reference>
<dbReference type="GO" id="GO:0016538">
    <property type="term" value="F:cyclin-dependent protein serine/threonine kinase regulator activity"/>
    <property type="evidence" value="ECO:0007669"/>
    <property type="project" value="InterPro"/>
</dbReference>
<evidence type="ECO:0000259" key="4">
    <source>
        <dbReference type="Pfam" id="PF16899"/>
    </source>
</evidence>
<evidence type="ECO:0000313" key="6">
    <source>
        <dbReference type="Proteomes" id="UP000095009"/>
    </source>
</evidence>
<accession>A0A1E3PK28</accession>
<organism evidence="5 6">
    <name type="scientific">Nadsonia fulvescens var. elongata DSM 6958</name>
    <dbReference type="NCBI Taxonomy" id="857566"/>
    <lineage>
        <taxon>Eukaryota</taxon>
        <taxon>Fungi</taxon>
        <taxon>Dikarya</taxon>
        <taxon>Ascomycota</taxon>
        <taxon>Saccharomycotina</taxon>
        <taxon>Dipodascomycetes</taxon>
        <taxon>Dipodascales</taxon>
        <taxon>Dipodascales incertae sedis</taxon>
        <taxon>Nadsonia</taxon>
    </lineage>
</organism>
<protein>
    <submittedName>
        <fullName evidence="5">Cyclin-like protein</fullName>
    </submittedName>
</protein>
<dbReference type="Pfam" id="PF16899">
    <property type="entry name" value="Cyclin_C_2"/>
    <property type="match status" value="1"/>
</dbReference>
<dbReference type="SUPFAM" id="SSF47954">
    <property type="entry name" value="Cyclin-like"/>
    <property type="match status" value="2"/>
</dbReference>
<dbReference type="InterPro" id="IPR036915">
    <property type="entry name" value="Cyclin-like_sf"/>
</dbReference>
<feature type="compositionally biased region" description="Basic and acidic residues" evidence="2">
    <location>
        <begin position="308"/>
        <end position="321"/>
    </location>
</feature>
<keyword evidence="1" id="KW-0195">Cyclin</keyword>